<evidence type="ECO:0008006" key="3">
    <source>
        <dbReference type="Google" id="ProtNLM"/>
    </source>
</evidence>
<gene>
    <name evidence="1" type="ORF">ACFO3G_06910</name>
</gene>
<sequence>MEISILLTLLLIIILPWGSFLQAGRIYLINKEQINDSITIKHNHKEALYSWAVKLVMREDYLLNTITISDVQKTTQTTLIQAQIHKFEG</sequence>
<keyword evidence="2" id="KW-1185">Reference proteome</keyword>
<dbReference type="EMBL" id="JBHSGO010000192">
    <property type="protein sequence ID" value="MFC4666325.1"/>
    <property type="molecule type" value="Genomic_DNA"/>
</dbReference>
<organism evidence="1 2">
    <name type="scientific">Falsiporphyromonas endometrii</name>
    <dbReference type="NCBI Taxonomy" id="1387297"/>
    <lineage>
        <taxon>Bacteria</taxon>
        <taxon>Pseudomonadati</taxon>
        <taxon>Bacteroidota</taxon>
        <taxon>Bacteroidia</taxon>
        <taxon>Bacteroidales</taxon>
        <taxon>Porphyromonadaceae</taxon>
        <taxon>Falsiporphyromonas</taxon>
    </lineage>
</organism>
<comment type="caution">
    <text evidence="1">The sequence shown here is derived from an EMBL/GenBank/DDBJ whole genome shotgun (WGS) entry which is preliminary data.</text>
</comment>
<dbReference type="Proteomes" id="UP001596020">
    <property type="component" value="Unassembled WGS sequence"/>
</dbReference>
<accession>A0ABV9K802</accession>
<proteinExistence type="predicted"/>
<dbReference type="RefSeq" id="WP_380079283.1">
    <property type="nucleotide sequence ID" value="NZ_JBHSGO010000192.1"/>
</dbReference>
<protein>
    <recommendedName>
        <fullName evidence="3">ATP synthase F0 subunit 8</fullName>
    </recommendedName>
</protein>
<name>A0ABV9K802_9PORP</name>
<evidence type="ECO:0000313" key="1">
    <source>
        <dbReference type="EMBL" id="MFC4666325.1"/>
    </source>
</evidence>
<reference evidence="2" key="1">
    <citation type="journal article" date="2019" name="Int. J. Syst. Evol. Microbiol.">
        <title>The Global Catalogue of Microorganisms (GCM) 10K type strain sequencing project: providing services to taxonomists for standard genome sequencing and annotation.</title>
        <authorList>
            <consortium name="The Broad Institute Genomics Platform"/>
            <consortium name="The Broad Institute Genome Sequencing Center for Infectious Disease"/>
            <person name="Wu L."/>
            <person name="Ma J."/>
        </authorList>
    </citation>
    <scope>NUCLEOTIDE SEQUENCE [LARGE SCALE GENOMIC DNA]</scope>
    <source>
        <strain evidence="2">CGMCC 4.7357</strain>
    </source>
</reference>
<evidence type="ECO:0000313" key="2">
    <source>
        <dbReference type="Proteomes" id="UP001596020"/>
    </source>
</evidence>